<evidence type="ECO:0000256" key="6">
    <source>
        <dbReference type="SAM" id="Coils"/>
    </source>
</evidence>
<evidence type="ECO:0000256" key="2">
    <source>
        <dbReference type="ARBA" id="ARBA00022737"/>
    </source>
</evidence>
<dbReference type="InterPro" id="IPR013083">
    <property type="entry name" value="Znf_RING/FYVE/PHD"/>
</dbReference>
<dbReference type="OrthoDB" id="5959490at2759"/>
<evidence type="ECO:0000256" key="1">
    <source>
        <dbReference type="ARBA" id="ARBA00022723"/>
    </source>
</evidence>
<dbReference type="Proteomes" id="UP000515163">
    <property type="component" value="Unplaced"/>
</dbReference>
<dbReference type="InterPro" id="IPR047153">
    <property type="entry name" value="TRIM45/56/19-like"/>
</dbReference>
<protein>
    <submittedName>
        <fullName evidence="9">Tripartite motif-containing protein 2-like</fullName>
    </submittedName>
</protein>
<dbReference type="InterPro" id="IPR013783">
    <property type="entry name" value="Ig-like_fold"/>
</dbReference>
<dbReference type="SMART" id="SM00184">
    <property type="entry name" value="RING"/>
    <property type="match status" value="1"/>
</dbReference>
<evidence type="ECO:0000256" key="4">
    <source>
        <dbReference type="ARBA" id="ARBA00022833"/>
    </source>
</evidence>
<dbReference type="FunCoup" id="A0A6P8J4A8">
    <property type="interactions" value="3765"/>
</dbReference>
<evidence type="ECO:0000259" key="7">
    <source>
        <dbReference type="PROSITE" id="PS50089"/>
    </source>
</evidence>
<evidence type="ECO:0000313" key="9">
    <source>
        <dbReference type="RefSeq" id="XP_031574459.1"/>
    </source>
</evidence>
<dbReference type="PROSITE" id="PS50089">
    <property type="entry name" value="ZF_RING_2"/>
    <property type="match status" value="1"/>
</dbReference>
<dbReference type="Pfam" id="PF13445">
    <property type="entry name" value="zf-RING_UBOX"/>
    <property type="match status" value="1"/>
</dbReference>
<dbReference type="SUPFAM" id="SSF81296">
    <property type="entry name" value="E set domains"/>
    <property type="match status" value="1"/>
</dbReference>
<accession>A0A6P8J4A8</accession>
<dbReference type="GeneID" id="116308218"/>
<proteinExistence type="predicted"/>
<dbReference type="Gene3D" id="3.30.40.10">
    <property type="entry name" value="Zinc/RING finger domain, C3HC4 (zinc finger)"/>
    <property type="match status" value="1"/>
</dbReference>
<dbReference type="InterPro" id="IPR014756">
    <property type="entry name" value="Ig_E-set"/>
</dbReference>
<dbReference type="AlphaFoldDB" id="A0A6P8J4A8"/>
<dbReference type="PANTHER" id="PTHR25462">
    <property type="entry name" value="BONUS, ISOFORM C-RELATED"/>
    <property type="match status" value="1"/>
</dbReference>
<dbReference type="PANTHER" id="PTHR25462:SF296">
    <property type="entry name" value="MEIOTIC P26, ISOFORM F"/>
    <property type="match status" value="1"/>
</dbReference>
<sequence>MAGHLNPFITKLKKDLTCTICKRFFNGPTTLSCLHSFCSKCLIDWNKTCKEGRQRFSCPICKKPIDGSGIDMSKPRISFYLESLITLVSSIEGKSKQGSQPPECKCCALDHKSHNKVSILEETKSIKQTLRQDMKELNKVVEKYNQEKEKIRESMATIQSHFESAKKSVRGVAETAFKLIMDHENEMIKVLNEKERMQKSECLRLQGKINSELQNVSEIQLQYQCLLENDVSLEIIEKQNFLQKKCNTILDKEAMLQKKPMLKRGNVTVDYVTNPEVMQSLQNIGKLVETKPLDPSRCTIEALKEVRNGYFNELEFEIVTRDCDGEVCCVTGNFEIRIIDQEGDEIEKNAAISEEKGKYRAVVTYRAEKKSPCEIQVNIGGKRIKNSPQIVNMK</sequence>
<gene>
    <name evidence="9" type="primary">LOC116308218</name>
</gene>
<keyword evidence="4" id="KW-0862">Zinc</keyword>
<dbReference type="SUPFAM" id="SSF57850">
    <property type="entry name" value="RING/U-box"/>
    <property type="match status" value="1"/>
</dbReference>
<dbReference type="GO" id="GO:0008270">
    <property type="term" value="F:zinc ion binding"/>
    <property type="evidence" value="ECO:0007669"/>
    <property type="project" value="UniProtKB-KW"/>
</dbReference>
<dbReference type="InterPro" id="IPR001841">
    <property type="entry name" value="Znf_RING"/>
</dbReference>
<dbReference type="InterPro" id="IPR017907">
    <property type="entry name" value="Znf_RING_CS"/>
</dbReference>
<reference evidence="9" key="1">
    <citation type="submission" date="2025-08" db="UniProtKB">
        <authorList>
            <consortium name="RefSeq"/>
        </authorList>
    </citation>
    <scope>IDENTIFICATION</scope>
    <source>
        <tissue evidence="9">Tentacle</tissue>
    </source>
</reference>
<dbReference type="KEGG" id="aten:116308218"/>
<dbReference type="Gene3D" id="2.60.40.10">
    <property type="entry name" value="Immunoglobulins"/>
    <property type="match status" value="1"/>
</dbReference>
<evidence type="ECO:0000256" key="5">
    <source>
        <dbReference type="PROSITE-ProRule" id="PRU00175"/>
    </source>
</evidence>
<keyword evidence="2" id="KW-0677">Repeat</keyword>
<dbReference type="Pfam" id="PF00630">
    <property type="entry name" value="Filamin"/>
    <property type="match status" value="1"/>
</dbReference>
<dbReference type="InterPro" id="IPR027370">
    <property type="entry name" value="Znf-RING_euk"/>
</dbReference>
<keyword evidence="8" id="KW-1185">Reference proteome</keyword>
<feature type="domain" description="RING-type" evidence="7">
    <location>
        <begin position="18"/>
        <end position="62"/>
    </location>
</feature>
<name>A0A6P8J4A8_ACTTE</name>
<keyword evidence="1" id="KW-0479">Metal-binding</keyword>
<evidence type="ECO:0000256" key="3">
    <source>
        <dbReference type="ARBA" id="ARBA00022771"/>
    </source>
</evidence>
<keyword evidence="6" id="KW-0175">Coiled coil</keyword>
<feature type="coiled-coil region" evidence="6">
    <location>
        <begin position="120"/>
        <end position="200"/>
    </location>
</feature>
<evidence type="ECO:0000313" key="8">
    <source>
        <dbReference type="Proteomes" id="UP000515163"/>
    </source>
</evidence>
<keyword evidence="3 5" id="KW-0863">Zinc-finger</keyword>
<dbReference type="PROSITE" id="PS00518">
    <property type="entry name" value="ZF_RING_1"/>
    <property type="match status" value="1"/>
</dbReference>
<dbReference type="InParanoid" id="A0A6P8J4A8"/>
<dbReference type="InterPro" id="IPR017868">
    <property type="entry name" value="Filamin/ABP280_repeat-like"/>
</dbReference>
<organism evidence="8 9">
    <name type="scientific">Actinia tenebrosa</name>
    <name type="common">Australian red waratah sea anemone</name>
    <dbReference type="NCBI Taxonomy" id="6105"/>
    <lineage>
        <taxon>Eukaryota</taxon>
        <taxon>Metazoa</taxon>
        <taxon>Cnidaria</taxon>
        <taxon>Anthozoa</taxon>
        <taxon>Hexacorallia</taxon>
        <taxon>Actiniaria</taxon>
        <taxon>Actiniidae</taxon>
        <taxon>Actinia</taxon>
    </lineage>
</organism>
<dbReference type="RefSeq" id="XP_031574459.1">
    <property type="nucleotide sequence ID" value="XM_031718599.1"/>
</dbReference>